<evidence type="ECO:0000256" key="5">
    <source>
        <dbReference type="ARBA" id="ARBA00022801"/>
    </source>
</evidence>
<comment type="function">
    <text evidence="8">Toxic component of a toxin-antitoxin (TA) system. An RNase.</text>
</comment>
<evidence type="ECO:0000256" key="7">
    <source>
        <dbReference type="ARBA" id="ARBA00038093"/>
    </source>
</evidence>
<evidence type="ECO:0000313" key="10">
    <source>
        <dbReference type="EMBL" id="RXH54766.1"/>
    </source>
</evidence>
<evidence type="ECO:0000259" key="9">
    <source>
        <dbReference type="Pfam" id="PF01850"/>
    </source>
</evidence>
<evidence type="ECO:0000256" key="1">
    <source>
        <dbReference type="ARBA" id="ARBA00001946"/>
    </source>
</evidence>
<dbReference type="Proteomes" id="UP000289437">
    <property type="component" value="Unassembled WGS sequence"/>
</dbReference>
<feature type="domain" description="PIN" evidence="9">
    <location>
        <begin position="7"/>
        <end position="128"/>
    </location>
</feature>
<reference evidence="10 11" key="1">
    <citation type="submission" date="2018-11" db="EMBL/GenBank/DDBJ databases">
        <authorList>
            <person name="Mardanov A.V."/>
            <person name="Ravin N.V."/>
            <person name="Dedysh S.N."/>
        </authorList>
    </citation>
    <scope>NUCLEOTIDE SEQUENCE [LARGE SCALE GENOMIC DNA]</scope>
    <source>
        <strain evidence="10 11">AF10</strain>
    </source>
</reference>
<evidence type="ECO:0000256" key="8">
    <source>
        <dbReference type="HAMAP-Rule" id="MF_00265"/>
    </source>
</evidence>
<protein>
    <recommendedName>
        <fullName evidence="8">Ribonuclease VapC</fullName>
        <shortName evidence="8">RNase VapC</shortName>
        <ecNumber evidence="8">3.1.-.-</ecNumber>
    </recommendedName>
    <alternativeName>
        <fullName evidence="8">Toxin VapC</fullName>
    </alternativeName>
</protein>
<keyword evidence="4 8" id="KW-0479">Metal-binding</keyword>
<dbReference type="CDD" id="cd18740">
    <property type="entry name" value="PIN_VapC4-5_FitB-like"/>
    <property type="match status" value="1"/>
</dbReference>
<feature type="binding site" evidence="8">
    <location>
        <position position="10"/>
    </location>
    <ligand>
        <name>Mg(2+)</name>
        <dbReference type="ChEBI" id="CHEBI:18420"/>
    </ligand>
</feature>
<keyword evidence="5 8" id="KW-0378">Hydrolase</keyword>
<dbReference type="Gene3D" id="3.40.50.1010">
    <property type="entry name" value="5'-nuclease"/>
    <property type="match status" value="1"/>
</dbReference>
<dbReference type="PANTHER" id="PTHR33653">
    <property type="entry name" value="RIBONUCLEASE VAPC2"/>
    <property type="match status" value="1"/>
</dbReference>
<evidence type="ECO:0000256" key="2">
    <source>
        <dbReference type="ARBA" id="ARBA00022649"/>
    </source>
</evidence>
<keyword evidence="3 8" id="KW-0540">Nuclease</keyword>
<organism evidence="10 11">
    <name type="scientific">Granulicella sibirica</name>
    <dbReference type="NCBI Taxonomy" id="2479048"/>
    <lineage>
        <taxon>Bacteria</taxon>
        <taxon>Pseudomonadati</taxon>
        <taxon>Acidobacteriota</taxon>
        <taxon>Terriglobia</taxon>
        <taxon>Terriglobales</taxon>
        <taxon>Acidobacteriaceae</taxon>
        <taxon>Granulicella</taxon>
    </lineage>
</organism>
<reference evidence="11" key="2">
    <citation type="submission" date="2019-02" db="EMBL/GenBank/DDBJ databases">
        <title>Granulicella sibirica sp. nov., a psychrotolerant acidobacterium isolated from an organic soil layer in forested tundra, West Siberia.</title>
        <authorList>
            <person name="Oshkin I.Y."/>
            <person name="Kulichevskaya I.S."/>
            <person name="Rijpstra W.I.C."/>
            <person name="Sinninghe Damste J.S."/>
            <person name="Rakitin A.L."/>
            <person name="Ravin N.V."/>
            <person name="Dedysh S.N."/>
        </authorList>
    </citation>
    <scope>NUCLEOTIDE SEQUENCE [LARGE SCALE GENOMIC DNA]</scope>
    <source>
        <strain evidence="11">AF10</strain>
    </source>
</reference>
<evidence type="ECO:0000256" key="3">
    <source>
        <dbReference type="ARBA" id="ARBA00022722"/>
    </source>
</evidence>
<dbReference type="SUPFAM" id="SSF88723">
    <property type="entry name" value="PIN domain-like"/>
    <property type="match status" value="1"/>
</dbReference>
<comment type="cofactor">
    <cofactor evidence="1 8">
        <name>Mg(2+)</name>
        <dbReference type="ChEBI" id="CHEBI:18420"/>
    </cofactor>
</comment>
<comment type="caution">
    <text evidence="10">The sequence shown here is derived from an EMBL/GenBank/DDBJ whole genome shotgun (WGS) entry which is preliminary data.</text>
</comment>
<comment type="similarity">
    <text evidence="7 8">Belongs to the PINc/VapC protein family.</text>
</comment>
<dbReference type="OrthoDB" id="9796690at2"/>
<evidence type="ECO:0000256" key="4">
    <source>
        <dbReference type="ARBA" id="ARBA00022723"/>
    </source>
</evidence>
<dbReference type="RefSeq" id="WP_128914505.1">
    <property type="nucleotide sequence ID" value="NZ_RDSM01000003.1"/>
</dbReference>
<sequence>MRGTTLYLLDTNTFAYIVNGRSPAARAQMTSLIEHSPLAISAITEGEILYGLAKKPEATRLRAAVESLLATVLVLPWDSAAAGAYGTLRAQLASAGKTLSAMDMLIAAHAIAADAILVTSDKAFSQVEALRPVANWATDI</sequence>
<gene>
    <name evidence="8" type="primary">vapC</name>
    <name evidence="10" type="ORF">GRAN_3870</name>
</gene>
<proteinExistence type="inferred from homology"/>
<keyword evidence="6 8" id="KW-0460">Magnesium</keyword>
<dbReference type="AlphaFoldDB" id="A0A4Q0T070"/>
<dbReference type="GO" id="GO:0004540">
    <property type="term" value="F:RNA nuclease activity"/>
    <property type="evidence" value="ECO:0007669"/>
    <property type="project" value="InterPro"/>
</dbReference>
<dbReference type="Pfam" id="PF01850">
    <property type="entry name" value="PIN"/>
    <property type="match status" value="1"/>
</dbReference>
<keyword evidence="2 8" id="KW-1277">Toxin-antitoxin system</keyword>
<dbReference type="GO" id="GO:0000287">
    <property type="term" value="F:magnesium ion binding"/>
    <property type="evidence" value="ECO:0007669"/>
    <property type="project" value="UniProtKB-UniRule"/>
</dbReference>
<dbReference type="InterPro" id="IPR050556">
    <property type="entry name" value="Type_II_TA_system_RNase"/>
</dbReference>
<accession>A0A4Q0T070</accession>
<dbReference type="GO" id="GO:0016787">
    <property type="term" value="F:hydrolase activity"/>
    <property type="evidence" value="ECO:0007669"/>
    <property type="project" value="UniProtKB-KW"/>
</dbReference>
<dbReference type="PANTHER" id="PTHR33653:SF1">
    <property type="entry name" value="RIBONUCLEASE VAPC2"/>
    <property type="match status" value="1"/>
</dbReference>
<dbReference type="InterPro" id="IPR029060">
    <property type="entry name" value="PIN-like_dom_sf"/>
</dbReference>
<dbReference type="InterPro" id="IPR022907">
    <property type="entry name" value="VapC_family"/>
</dbReference>
<dbReference type="HAMAP" id="MF_00265">
    <property type="entry name" value="VapC_Nob1"/>
    <property type="match status" value="1"/>
</dbReference>
<dbReference type="InterPro" id="IPR002716">
    <property type="entry name" value="PIN_dom"/>
</dbReference>
<dbReference type="EC" id="3.1.-.-" evidence="8"/>
<keyword evidence="8" id="KW-0800">Toxin</keyword>
<evidence type="ECO:0000256" key="6">
    <source>
        <dbReference type="ARBA" id="ARBA00022842"/>
    </source>
</evidence>
<dbReference type="EMBL" id="RDSM01000003">
    <property type="protein sequence ID" value="RXH54766.1"/>
    <property type="molecule type" value="Genomic_DNA"/>
</dbReference>
<feature type="binding site" evidence="8">
    <location>
        <position position="103"/>
    </location>
    <ligand>
        <name>Mg(2+)</name>
        <dbReference type="ChEBI" id="CHEBI:18420"/>
    </ligand>
</feature>
<dbReference type="GO" id="GO:0090729">
    <property type="term" value="F:toxin activity"/>
    <property type="evidence" value="ECO:0007669"/>
    <property type="project" value="UniProtKB-KW"/>
</dbReference>
<evidence type="ECO:0000313" key="11">
    <source>
        <dbReference type="Proteomes" id="UP000289437"/>
    </source>
</evidence>
<name>A0A4Q0T070_9BACT</name>
<keyword evidence="11" id="KW-1185">Reference proteome</keyword>